<dbReference type="InterPro" id="IPR001594">
    <property type="entry name" value="Palmitoyltrfase_DHHC"/>
</dbReference>
<comment type="similarity">
    <text evidence="7">Belongs to the DHHC palmitoyltransferase family.</text>
</comment>
<evidence type="ECO:0000313" key="11">
    <source>
        <dbReference type="Proteomes" id="UP000591131"/>
    </source>
</evidence>
<evidence type="ECO:0000256" key="6">
    <source>
        <dbReference type="ARBA" id="ARBA00023315"/>
    </source>
</evidence>
<sequence length="391" mass="44253">MQPRERNEAAWPASAANVQNLPFSEGDSSCIRVFLLGKSEGNNIFDRLYRTATEYIPNALKSVLRVLCCGSDRGGIALDSAWNYTCNEANPIVQIIYLSLVVGGYLLYVVFGYPLIPNTYLAAYHKYVGFLVFVLCIYTFAGASLADPGVITKSNVKAISEIYPMDNILFHDKECSTCKQPKPARSKHCSLCNCCVARFDHHCVWINNCVGVNNVHWFIAFLLSNTFLCVYGAVVGVISLMALVQERNLWNARFINPNTGEQFSASYRIIFQWLLTHEYIMIAMITLCTIMSIVLVGFTSWHLYLAATNVTTNESAKWRTLHDYLKKENKESELDELRNIYDKGSVLANWRDVLWDRRDTRTLVDEGKPSITEHKASNSHSKKSAGKRKKH</sequence>
<keyword evidence="2 7" id="KW-0808">Transferase</keyword>
<feature type="compositionally biased region" description="Basic residues" evidence="8">
    <location>
        <begin position="380"/>
        <end position="391"/>
    </location>
</feature>
<keyword evidence="5 7" id="KW-0472">Membrane</keyword>
<dbReference type="GO" id="GO:0016020">
    <property type="term" value="C:membrane"/>
    <property type="evidence" value="ECO:0007669"/>
    <property type="project" value="UniProtKB-SubCell"/>
</dbReference>
<evidence type="ECO:0000259" key="9">
    <source>
        <dbReference type="Pfam" id="PF01529"/>
    </source>
</evidence>
<evidence type="ECO:0000313" key="10">
    <source>
        <dbReference type="EMBL" id="KAF4649634.1"/>
    </source>
</evidence>
<comment type="catalytic activity">
    <reaction evidence="7">
        <text>L-cysteinyl-[protein] + hexadecanoyl-CoA = S-hexadecanoyl-L-cysteinyl-[protein] + CoA</text>
        <dbReference type="Rhea" id="RHEA:36683"/>
        <dbReference type="Rhea" id="RHEA-COMP:10131"/>
        <dbReference type="Rhea" id="RHEA-COMP:11032"/>
        <dbReference type="ChEBI" id="CHEBI:29950"/>
        <dbReference type="ChEBI" id="CHEBI:57287"/>
        <dbReference type="ChEBI" id="CHEBI:57379"/>
        <dbReference type="ChEBI" id="CHEBI:74151"/>
        <dbReference type="EC" id="2.3.1.225"/>
    </reaction>
</comment>
<dbReference type="OrthoDB" id="5977743at2759"/>
<evidence type="ECO:0000256" key="4">
    <source>
        <dbReference type="ARBA" id="ARBA00022989"/>
    </source>
</evidence>
<evidence type="ECO:0000256" key="7">
    <source>
        <dbReference type="RuleBase" id="RU079119"/>
    </source>
</evidence>
<dbReference type="PANTHER" id="PTHR12246">
    <property type="entry name" value="PALMITOYLTRANSFERASE ZDHHC16"/>
    <property type="match status" value="1"/>
</dbReference>
<evidence type="ECO:0000256" key="8">
    <source>
        <dbReference type="SAM" id="MobiDB-lite"/>
    </source>
</evidence>
<keyword evidence="4 7" id="KW-1133">Transmembrane helix</keyword>
<evidence type="ECO:0000256" key="2">
    <source>
        <dbReference type="ARBA" id="ARBA00022679"/>
    </source>
</evidence>
<name>A0A7J6KS01_PERCH</name>
<dbReference type="Pfam" id="PF01529">
    <property type="entry name" value="DHHC"/>
    <property type="match status" value="1"/>
</dbReference>
<dbReference type="AlphaFoldDB" id="A0A7J6KS01"/>
<feature type="transmembrane region" description="Helical" evidence="7">
    <location>
        <begin position="279"/>
        <end position="304"/>
    </location>
</feature>
<dbReference type="GO" id="GO:0019706">
    <property type="term" value="F:protein-cysteine S-palmitoyltransferase activity"/>
    <property type="evidence" value="ECO:0007669"/>
    <property type="project" value="UniProtKB-EC"/>
</dbReference>
<keyword evidence="3 7" id="KW-0812">Transmembrane</keyword>
<feature type="compositionally biased region" description="Basic and acidic residues" evidence="8">
    <location>
        <begin position="366"/>
        <end position="376"/>
    </location>
</feature>
<evidence type="ECO:0000256" key="5">
    <source>
        <dbReference type="ARBA" id="ARBA00023136"/>
    </source>
</evidence>
<dbReference type="Proteomes" id="UP000591131">
    <property type="component" value="Unassembled WGS sequence"/>
</dbReference>
<comment type="caution">
    <text evidence="10">The sequence shown here is derived from an EMBL/GenBank/DDBJ whole genome shotgun (WGS) entry which is preliminary data.</text>
</comment>
<feature type="region of interest" description="Disordered" evidence="8">
    <location>
        <begin position="366"/>
        <end position="391"/>
    </location>
</feature>
<feature type="transmembrane region" description="Helical" evidence="7">
    <location>
        <begin position="95"/>
        <end position="116"/>
    </location>
</feature>
<reference evidence="10 11" key="1">
    <citation type="submission" date="2020-04" db="EMBL/GenBank/DDBJ databases">
        <title>Perkinsus chesapeaki whole genome sequence.</title>
        <authorList>
            <person name="Bogema D.R."/>
        </authorList>
    </citation>
    <scope>NUCLEOTIDE SEQUENCE [LARGE SCALE GENOMIC DNA]</scope>
    <source>
        <strain evidence="10">ATCC PRA-425</strain>
    </source>
</reference>
<gene>
    <name evidence="10" type="primary">ZDHHC4</name>
    <name evidence="10" type="ORF">FOL47_001884</name>
</gene>
<keyword evidence="11" id="KW-1185">Reference proteome</keyword>
<dbReference type="EC" id="2.3.1.225" evidence="7"/>
<comment type="subcellular location">
    <subcellularLocation>
        <location evidence="1">Membrane</location>
        <topology evidence="1">Multi-pass membrane protein</topology>
    </subcellularLocation>
</comment>
<feature type="domain" description="Palmitoyltransferase DHHC" evidence="9">
    <location>
        <begin position="172"/>
        <end position="318"/>
    </location>
</feature>
<evidence type="ECO:0000256" key="1">
    <source>
        <dbReference type="ARBA" id="ARBA00004141"/>
    </source>
</evidence>
<proteinExistence type="inferred from homology"/>
<protein>
    <recommendedName>
        <fullName evidence="7">Palmitoyltransferase</fullName>
        <ecNumber evidence="7">2.3.1.225</ecNumber>
    </recommendedName>
</protein>
<feature type="transmembrane region" description="Helical" evidence="7">
    <location>
        <begin position="217"/>
        <end position="244"/>
    </location>
</feature>
<accession>A0A7J6KS01</accession>
<dbReference type="PROSITE" id="PS50216">
    <property type="entry name" value="DHHC"/>
    <property type="match status" value="1"/>
</dbReference>
<organism evidence="10 11">
    <name type="scientific">Perkinsus chesapeaki</name>
    <name type="common">Clam parasite</name>
    <name type="synonym">Perkinsus andrewsi</name>
    <dbReference type="NCBI Taxonomy" id="330153"/>
    <lineage>
        <taxon>Eukaryota</taxon>
        <taxon>Sar</taxon>
        <taxon>Alveolata</taxon>
        <taxon>Perkinsozoa</taxon>
        <taxon>Perkinsea</taxon>
        <taxon>Perkinsida</taxon>
        <taxon>Perkinsidae</taxon>
        <taxon>Perkinsus</taxon>
    </lineage>
</organism>
<keyword evidence="6 7" id="KW-0012">Acyltransferase</keyword>
<dbReference type="EMBL" id="JAAPAO010001473">
    <property type="protein sequence ID" value="KAF4649634.1"/>
    <property type="molecule type" value="Genomic_DNA"/>
</dbReference>
<dbReference type="InterPro" id="IPR039859">
    <property type="entry name" value="PFA4/ZDH16/20/ERF2-like"/>
</dbReference>
<evidence type="ECO:0000256" key="3">
    <source>
        <dbReference type="ARBA" id="ARBA00022692"/>
    </source>
</evidence>
<feature type="transmembrane region" description="Helical" evidence="7">
    <location>
        <begin position="128"/>
        <end position="146"/>
    </location>
</feature>
<comment type="domain">
    <text evidence="7">The DHHC domain is required for palmitoyltransferase activity.</text>
</comment>